<name>A0A833RKE4_9HYME</name>
<accession>A0A833RKE4</accession>
<sequence>MSSHLSPTPSNSFSFAKKNENAGSLPNISWLELCTPIGNIKRKSYIKMTDRFVTMENSSMRHCEVELKMSRARYEGDMRQREFEIVFEHEPPDIIPLNVASHRQG</sequence>
<dbReference type="Proteomes" id="UP000655588">
    <property type="component" value="Unassembled WGS sequence"/>
</dbReference>
<dbReference type="AlphaFoldDB" id="A0A833RKE4"/>
<keyword evidence="2" id="KW-1185">Reference proteome</keyword>
<dbReference type="EMBL" id="WNWW01000956">
    <property type="protein sequence ID" value="KAF3420398.1"/>
    <property type="molecule type" value="Genomic_DNA"/>
</dbReference>
<reference evidence="1" key="1">
    <citation type="submission" date="2019-11" db="EMBL/GenBank/DDBJ databases">
        <title>The nuclear and mitochondrial genomes of Frieseomelitta varia - a highly eusocial stingless bee (Meliponini) with a permanently sterile worker caste.</title>
        <authorList>
            <person name="Freitas F.C.P."/>
            <person name="Lourenco A.P."/>
            <person name="Nunes F.M.F."/>
            <person name="Paschoal A.R."/>
            <person name="Abreu F.C.P."/>
            <person name="Barbin F.O."/>
            <person name="Bataglia L."/>
            <person name="Cardoso-Junior C.A.M."/>
            <person name="Cervoni M.S."/>
            <person name="Silva S.R."/>
            <person name="Dalarmi F."/>
            <person name="Del Lama M.A."/>
            <person name="Depintor T.S."/>
            <person name="Ferreira K.M."/>
            <person name="Goria P.S."/>
            <person name="Jaskot M.C."/>
            <person name="Lago D.C."/>
            <person name="Luna-Lucena D."/>
            <person name="Moda L.M."/>
            <person name="Nascimento L."/>
            <person name="Pedrino M."/>
            <person name="Rabico F.O."/>
            <person name="Sanches F.C."/>
            <person name="Santos D.E."/>
            <person name="Santos C.G."/>
            <person name="Vieira J."/>
            <person name="Lopes T.F."/>
            <person name="Barchuk A.R."/>
            <person name="Hartfelder K."/>
            <person name="Simoes Z.L.P."/>
            <person name="Bitondi M.M.G."/>
            <person name="Pinheiro D.G."/>
        </authorList>
    </citation>
    <scope>NUCLEOTIDE SEQUENCE</scope>
    <source>
        <strain evidence="1">USP_RPSP 00005682</strain>
        <tissue evidence="1">Whole individual</tissue>
    </source>
</reference>
<gene>
    <name evidence="1" type="ORF">E2986_13861</name>
</gene>
<comment type="caution">
    <text evidence="1">The sequence shown here is derived from an EMBL/GenBank/DDBJ whole genome shotgun (WGS) entry which is preliminary data.</text>
</comment>
<organism evidence="1 2">
    <name type="scientific">Frieseomelitta varia</name>
    <dbReference type="NCBI Taxonomy" id="561572"/>
    <lineage>
        <taxon>Eukaryota</taxon>
        <taxon>Metazoa</taxon>
        <taxon>Ecdysozoa</taxon>
        <taxon>Arthropoda</taxon>
        <taxon>Hexapoda</taxon>
        <taxon>Insecta</taxon>
        <taxon>Pterygota</taxon>
        <taxon>Neoptera</taxon>
        <taxon>Endopterygota</taxon>
        <taxon>Hymenoptera</taxon>
        <taxon>Apocrita</taxon>
        <taxon>Aculeata</taxon>
        <taxon>Apoidea</taxon>
        <taxon>Anthophila</taxon>
        <taxon>Apidae</taxon>
        <taxon>Frieseomelitta</taxon>
    </lineage>
</organism>
<proteinExistence type="predicted"/>
<evidence type="ECO:0000313" key="2">
    <source>
        <dbReference type="Proteomes" id="UP000655588"/>
    </source>
</evidence>
<evidence type="ECO:0000313" key="1">
    <source>
        <dbReference type="EMBL" id="KAF3420398.1"/>
    </source>
</evidence>
<protein>
    <submittedName>
        <fullName evidence="1">Uncharacterized protein</fullName>
    </submittedName>
</protein>